<feature type="region of interest" description="Disordered" evidence="1">
    <location>
        <begin position="1"/>
        <end position="104"/>
    </location>
</feature>
<dbReference type="EMBL" id="CACRZD030000097">
    <property type="protein sequence ID" value="CAA6674302.1"/>
    <property type="molecule type" value="Genomic_DNA"/>
</dbReference>
<feature type="compositionally biased region" description="Low complexity" evidence="1">
    <location>
        <begin position="77"/>
        <end position="86"/>
    </location>
</feature>
<protein>
    <submittedName>
        <fullName evidence="2">Uncharacterized protein</fullName>
    </submittedName>
</protein>
<evidence type="ECO:0000256" key="1">
    <source>
        <dbReference type="SAM" id="MobiDB-lite"/>
    </source>
</evidence>
<organism evidence="2 3">
    <name type="scientific">Spirodela intermedia</name>
    <name type="common">Intermediate duckweed</name>
    <dbReference type="NCBI Taxonomy" id="51605"/>
    <lineage>
        <taxon>Eukaryota</taxon>
        <taxon>Viridiplantae</taxon>
        <taxon>Streptophyta</taxon>
        <taxon>Embryophyta</taxon>
        <taxon>Tracheophyta</taxon>
        <taxon>Spermatophyta</taxon>
        <taxon>Magnoliopsida</taxon>
        <taxon>Liliopsida</taxon>
        <taxon>Araceae</taxon>
        <taxon>Lemnoideae</taxon>
        <taxon>Spirodela</taxon>
    </lineage>
</organism>
<evidence type="ECO:0000313" key="2">
    <source>
        <dbReference type="EMBL" id="CAA6674302.1"/>
    </source>
</evidence>
<keyword evidence="3" id="KW-1185">Reference proteome</keyword>
<dbReference type="Proteomes" id="UP001189122">
    <property type="component" value="Unassembled WGS sequence"/>
</dbReference>
<accession>A0ABN7E8Y3</accession>
<gene>
    <name evidence="2" type="ORF">SI7747_UN020660</name>
</gene>
<name>A0ABN7E8Y3_SPIIN</name>
<sequence>MWWNRSGAGGPRAPPTPRCARGGRDGGRPPRGAGRCVVWRGVGASRRPPPLPTDATPAHPLGSVVSRPSTRRRARAVRTTAGVRTPQPRRARARWGGRGPRAGVAGGRATWLILPVVICLSQRLSHACVSMN</sequence>
<comment type="caution">
    <text evidence="2">The sequence shown here is derived from an EMBL/GenBank/DDBJ whole genome shotgun (WGS) entry which is preliminary data.</text>
</comment>
<evidence type="ECO:0000313" key="3">
    <source>
        <dbReference type="Proteomes" id="UP001189122"/>
    </source>
</evidence>
<proteinExistence type="predicted"/>
<reference evidence="3" key="1">
    <citation type="journal article" date="2020" name="Sci. Rep.">
        <title>Chromosome-scale genome assembly for the duckweed Spirodela intermedia, integrating cytogenetic maps, PacBio and Oxford Nanopore libraries.</title>
        <authorList>
            <person name="Hoang P.T.N."/>
            <person name="Fiebig A."/>
            <person name="Novak P."/>
            <person name="Macas J."/>
            <person name="Cao H.X."/>
            <person name="Stepanenko A."/>
            <person name="Chen G."/>
            <person name="Borisjuk N."/>
            <person name="Scholz U."/>
            <person name="Schubert I."/>
        </authorList>
    </citation>
    <scope>NUCLEOTIDE SEQUENCE [LARGE SCALE GENOMIC DNA]</scope>
</reference>